<gene>
    <name evidence="2" type="ORF">LVIROSA_LOCUS26132</name>
</gene>
<organism evidence="2 3">
    <name type="scientific">Lactuca virosa</name>
    <dbReference type="NCBI Taxonomy" id="75947"/>
    <lineage>
        <taxon>Eukaryota</taxon>
        <taxon>Viridiplantae</taxon>
        <taxon>Streptophyta</taxon>
        <taxon>Embryophyta</taxon>
        <taxon>Tracheophyta</taxon>
        <taxon>Spermatophyta</taxon>
        <taxon>Magnoliopsida</taxon>
        <taxon>eudicotyledons</taxon>
        <taxon>Gunneridae</taxon>
        <taxon>Pentapetalae</taxon>
        <taxon>asterids</taxon>
        <taxon>campanulids</taxon>
        <taxon>Asterales</taxon>
        <taxon>Asteraceae</taxon>
        <taxon>Cichorioideae</taxon>
        <taxon>Cichorieae</taxon>
        <taxon>Lactucinae</taxon>
        <taxon>Lactuca</taxon>
    </lineage>
</organism>
<accession>A0AAU9NQ41</accession>
<evidence type="ECO:0000313" key="3">
    <source>
        <dbReference type="Proteomes" id="UP001157418"/>
    </source>
</evidence>
<reference evidence="2 3" key="1">
    <citation type="submission" date="2022-01" db="EMBL/GenBank/DDBJ databases">
        <authorList>
            <person name="Xiong W."/>
            <person name="Schranz E."/>
        </authorList>
    </citation>
    <scope>NUCLEOTIDE SEQUENCE [LARGE SCALE GENOMIC DNA]</scope>
</reference>
<comment type="caution">
    <text evidence="2">The sequence shown here is derived from an EMBL/GenBank/DDBJ whole genome shotgun (WGS) entry which is preliminary data.</text>
</comment>
<sequence length="132" mass="14559">MVIPPRWQRRLRGLRRFAGSKQRRRQELSVEEDRAARNESNDRSSSFQALKASSAALSITGRRMKVAVGLDTDDGETVEQGQRTPTTVWRLDLGGSIFPTIALWRHPAVGNLNGGGATPEFERVRAAATGSE</sequence>
<dbReference type="Proteomes" id="UP001157418">
    <property type="component" value="Unassembled WGS sequence"/>
</dbReference>
<feature type="compositionally biased region" description="Basic and acidic residues" evidence="1">
    <location>
        <begin position="25"/>
        <end position="42"/>
    </location>
</feature>
<evidence type="ECO:0000313" key="2">
    <source>
        <dbReference type="EMBL" id="CAH1439969.1"/>
    </source>
</evidence>
<proteinExistence type="predicted"/>
<protein>
    <submittedName>
        <fullName evidence="2">Uncharacterized protein</fullName>
    </submittedName>
</protein>
<name>A0AAU9NQ41_9ASTR</name>
<dbReference type="AlphaFoldDB" id="A0AAU9NQ41"/>
<feature type="region of interest" description="Disordered" evidence="1">
    <location>
        <begin position="22"/>
        <end position="49"/>
    </location>
</feature>
<evidence type="ECO:0000256" key="1">
    <source>
        <dbReference type="SAM" id="MobiDB-lite"/>
    </source>
</evidence>
<keyword evidence="3" id="KW-1185">Reference proteome</keyword>
<dbReference type="EMBL" id="CAKMRJ010005412">
    <property type="protein sequence ID" value="CAH1439969.1"/>
    <property type="molecule type" value="Genomic_DNA"/>
</dbReference>